<gene>
    <name evidence="20" type="primary">TBLA0J01860</name>
    <name evidence="20" type="ORF">TBLA_0J01860</name>
</gene>
<dbReference type="GO" id="GO:0030479">
    <property type="term" value="C:actin cortical patch"/>
    <property type="evidence" value="ECO:0007669"/>
    <property type="project" value="UniProtKB-SubCell"/>
</dbReference>
<dbReference type="GO" id="GO:0003779">
    <property type="term" value="F:actin binding"/>
    <property type="evidence" value="ECO:0007669"/>
    <property type="project" value="UniProtKB-KW"/>
</dbReference>
<dbReference type="HOGENOM" id="CLU_006042_0_0_1"/>
<keyword evidence="8" id="KW-0963">Cytoplasm</keyword>
<feature type="compositionally biased region" description="Basic and acidic residues" evidence="17">
    <location>
        <begin position="1179"/>
        <end position="1189"/>
    </location>
</feature>
<keyword evidence="15" id="KW-0009">Actin-binding</keyword>
<dbReference type="PANTHER" id="PTHR11216:SF173">
    <property type="entry name" value="ACTIN CYTOSKELETON-REGULATORY COMPLEX PROTEIN PAN1"/>
    <property type="match status" value="1"/>
</dbReference>
<evidence type="ECO:0000256" key="16">
    <source>
        <dbReference type="ARBA" id="ARBA00023212"/>
    </source>
</evidence>
<feature type="compositionally biased region" description="Basic and acidic residues" evidence="17">
    <location>
        <begin position="1160"/>
        <end position="1171"/>
    </location>
</feature>
<dbReference type="SMART" id="SM00027">
    <property type="entry name" value="EH"/>
    <property type="match status" value="2"/>
</dbReference>
<feature type="compositionally biased region" description="Polar residues" evidence="17">
    <location>
        <begin position="1318"/>
        <end position="1388"/>
    </location>
</feature>
<evidence type="ECO:0000256" key="12">
    <source>
        <dbReference type="ARBA" id="ARBA00022837"/>
    </source>
</evidence>
<dbReference type="KEGG" id="tbl:TBLA_0J01860"/>
<dbReference type="InterPro" id="IPR018247">
    <property type="entry name" value="EF_Hand_1_Ca_BS"/>
</dbReference>
<dbReference type="GeneID" id="14498363"/>
<evidence type="ECO:0000256" key="2">
    <source>
        <dbReference type="ARBA" id="ARBA00004134"/>
    </source>
</evidence>
<dbReference type="OMA" id="MTGNMNN"/>
<dbReference type="CDD" id="cd00052">
    <property type="entry name" value="EH"/>
    <property type="match status" value="2"/>
</dbReference>
<feature type="region of interest" description="Disordered" evidence="17">
    <location>
        <begin position="1"/>
        <end position="48"/>
    </location>
</feature>
<evidence type="ECO:0000256" key="9">
    <source>
        <dbReference type="ARBA" id="ARBA00022583"/>
    </source>
</evidence>
<dbReference type="OrthoDB" id="2015333at2759"/>
<feature type="compositionally biased region" description="Pro residues" evidence="17">
    <location>
        <begin position="1432"/>
        <end position="1441"/>
    </location>
</feature>
<dbReference type="RefSeq" id="XP_004182700.1">
    <property type="nucleotide sequence ID" value="XM_004182652.1"/>
</dbReference>
<dbReference type="GO" id="GO:0016197">
    <property type="term" value="P:endosomal transport"/>
    <property type="evidence" value="ECO:0007669"/>
    <property type="project" value="TreeGrafter"/>
</dbReference>
<dbReference type="PROSITE" id="PS50031">
    <property type="entry name" value="EH"/>
    <property type="match status" value="2"/>
</dbReference>
<feature type="compositionally biased region" description="Pro residues" evidence="17">
    <location>
        <begin position="1413"/>
        <end position="1422"/>
    </location>
</feature>
<dbReference type="PROSITE" id="PS00018">
    <property type="entry name" value="EF_HAND_1"/>
    <property type="match status" value="1"/>
</dbReference>
<evidence type="ECO:0000259" key="18">
    <source>
        <dbReference type="PROSITE" id="PS50031"/>
    </source>
</evidence>
<feature type="region of interest" description="Disordered" evidence="17">
    <location>
        <begin position="1131"/>
        <end position="1388"/>
    </location>
</feature>
<evidence type="ECO:0000256" key="1">
    <source>
        <dbReference type="ARBA" id="ARBA00004125"/>
    </source>
</evidence>
<sequence>MYNPYQQQQGGGMPQQWNQPQNSFQQQQGGYPQQQPQPQQMQNQQQWNQQMQTGYNNNPQMQGGFSNQQQMQPNYNTQQSINTNSMQSVQPQNRDYYSQMNTTNYQQSPNYQSPQPQMQQPFTQPLQPQLTQGLLQQQPQQQQQFTQPLQPQLTQGLQQQQFGQPLQPQLTQPLQPLQPQLTQGLQPLQPQLTQGLQPLQPQLTQKLLPQQTGFYASQFSQQGAIEPLKPTATGFVNSFAKKGVNTDLKIPPIRLTFITAHDQAKFETLFRSQVKQGNNTISGEDCRKILMKSGLKPSQLAKIWTLSDTNKAGRLMFPEFCLAMHLVNDVLLGGTIPYDLDTKTKNEVSSFIDRINVMLASKAEEDSKPKTPFDNLINGLPIMQPQPTGSMPLTSFGMPVQSTGGGFMMSQLTGGALNPQSTGFMPKTSFGMPMQMTGGLQSQITGGLLNPQSTGFMPQTSFGMSMQMTGGLANQITGGALQPQSTGIFGNNFLPQATGGMNPPTTFMQSQATGSMINNTFPNQPPISFPQGNQLQSQLTGNMNNNMGMNINMTGNMNNNMNNNMTGNMNNNMNNNMGMNNNMTGNMNNNTGGNTNINSQSPVMPLQPSATGVLPSSNFNATKPLTAQKTGFGNNELYNKANFGGTTPKVEEDTISDEEKSLFYKIFQTYDTKNTGLLDSPTAVEIFRKSGLNRADLEHIWNLCDTNNSGSLNKQEFAVGMHLVYEKLNGKTLPNRLPPSLVPSTNKILDNLKNQLMNTEQEQKPQSTRMNALNYKNNDEQNSLPNFRNRRRTTTEDLSQTNTTNNNAPTPANNPPPPPPPPQAAQVSPALPTTPAPSSSLSPAPSSQPQSLKDNGSPGLKSVPQPAPVQPIAIESERTKTENLKSVDRIKSEILSLPVTYLVPSTSLSSDLQNRIEEIVKRIPNLFAEISDIENAISESKIKLYRAKNPTSIVGTGPKGQITEEDRKKAKSRAVLKSRMAALTGKGSASSDSSEEDERRYNAAINQINLEAQKNIDIISDVRSSISEICASLVSTLTNGNIGKNKADFEKWEFGIGLESEIHNFIATLKSQNSLFAKPSNLQDGRAELLKQQAHKKMDQRLAELGMTTNSTTRTDNQSHSLDNVRDITRHEAPTSTSQQYESNTVPSNLQDSDEDDEEERKLREELDRIKSQKKSAKEKRLAELRRQVEQAQSESGEDSNDPLNKEIQSTTTPVHTQNRVDTPATHNQMMMPPSNPGYHSNASTPVTHPPPMASNSANNYASPNVNKSTSTSYFGSQSSGSSFNKQAAEAQRRSQRGLDDSDSESDGWSDAEEETSSNKAPSATTYVSSSTSGQIHSSNTPTIPSSRPSTKNNVTPLNSPSIPVSSPIAQVNSNNPSPAATIPSNSNEQVALPPIPIAPLLPEVHEETVTSPPIPIAPPLPEVHDENITSPPIPVAPPLPQIQNAINSAPPIPVAAPIPQIHDTEPALPAPMEPPLPSSHTEISSPSGIPPPPLFSPFKRKYIFRR</sequence>
<dbReference type="GO" id="GO:0005886">
    <property type="term" value="C:plasma membrane"/>
    <property type="evidence" value="ECO:0007669"/>
    <property type="project" value="UniProtKB-SubCell"/>
</dbReference>
<evidence type="ECO:0000256" key="8">
    <source>
        <dbReference type="ARBA" id="ARBA00022490"/>
    </source>
</evidence>
<feature type="compositionally biased region" description="Polar residues" evidence="17">
    <location>
        <begin position="1207"/>
        <end position="1229"/>
    </location>
</feature>
<feature type="compositionally biased region" description="Acidic residues" evidence="17">
    <location>
        <begin position="1301"/>
        <end position="1316"/>
    </location>
</feature>
<evidence type="ECO:0000313" key="20">
    <source>
        <dbReference type="EMBL" id="CCH63181.1"/>
    </source>
</evidence>
<evidence type="ECO:0000256" key="11">
    <source>
        <dbReference type="ARBA" id="ARBA00022753"/>
    </source>
</evidence>
<dbReference type="SUPFAM" id="SSF47473">
    <property type="entry name" value="EF-hand"/>
    <property type="match status" value="2"/>
</dbReference>
<feature type="compositionally biased region" description="Low complexity" evidence="17">
    <location>
        <begin position="800"/>
        <end position="811"/>
    </location>
</feature>
<evidence type="ECO:0000256" key="6">
    <source>
        <dbReference type="ARBA" id="ARBA00020728"/>
    </source>
</evidence>
<dbReference type="eggNOG" id="KOG0998">
    <property type="taxonomic scope" value="Eukaryota"/>
</dbReference>
<dbReference type="Pfam" id="PF12763">
    <property type="entry name" value="EH"/>
    <property type="match status" value="2"/>
</dbReference>
<evidence type="ECO:0000256" key="10">
    <source>
        <dbReference type="ARBA" id="ARBA00022737"/>
    </source>
</evidence>
<comment type="similarity">
    <text evidence="4">Belongs to the PAN1 family.</text>
</comment>
<evidence type="ECO:0000256" key="13">
    <source>
        <dbReference type="ARBA" id="ARBA00023054"/>
    </source>
</evidence>
<feature type="compositionally biased region" description="Polar residues" evidence="17">
    <location>
        <begin position="1134"/>
        <end position="1149"/>
    </location>
</feature>
<keyword evidence="10" id="KW-0677">Repeat</keyword>
<feature type="region of interest" description="Disordered" evidence="17">
    <location>
        <begin position="1407"/>
        <end position="1507"/>
    </location>
</feature>
<dbReference type="STRING" id="1071380.I2H9X9"/>
<dbReference type="FunCoup" id="I2H9X9">
    <property type="interactions" value="89"/>
</dbReference>
<feature type="domain" description="EH" evidence="18">
    <location>
        <begin position="659"/>
        <end position="748"/>
    </location>
</feature>
<dbReference type="GO" id="GO:0006897">
    <property type="term" value="P:endocytosis"/>
    <property type="evidence" value="ECO:0007669"/>
    <property type="project" value="UniProtKB-KW"/>
</dbReference>
<dbReference type="InParanoid" id="I2H9X9"/>
<comment type="subcellular location">
    <subcellularLocation>
        <location evidence="3">Cell membrane</location>
        <topology evidence="3">Peripheral membrane protein</topology>
        <orientation evidence="3">Cytoplasmic side</orientation>
    </subcellularLocation>
    <subcellularLocation>
        <location evidence="2">Cytoplasm</location>
        <location evidence="2">Cytoskeleton</location>
        <location evidence="2">Actin patch</location>
    </subcellularLocation>
    <subcellularLocation>
        <location evidence="1">Endosome membrane</location>
        <topology evidence="1">Peripheral membrane protein</topology>
        <orientation evidence="1">Cytoplasmic side</orientation>
    </subcellularLocation>
</comment>
<dbReference type="SMART" id="SM00054">
    <property type="entry name" value="EFh"/>
    <property type="match status" value="3"/>
</dbReference>
<evidence type="ECO:0000256" key="4">
    <source>
        <dbReference type="ARBA" id="ARBA00009351"/>
    </source>
</evidence>
<proteinExistence type="inferred from homology"/>
<feature type="region of interest" description="Disordered" evidence="17">
    <location>
        <begin position="103"/>
        <end position="162"/>
    </location>
</feature>
<reference evidence="20 21" key="1">
    <citation type="journal article" date="2011" name="Proc. Natl. Acad. Sci. U.S.A.">
        <title>Evolutionary erosion of yeast sex chromosomes by mating-type switching accidents.</title>
        <authorList>
            <person name="Gordon J.L."/>
            <person name="Armisen D."/>
            <person name="Proux-Wera E."/>
            <person name="Oheigeartaigh S.S."/>
            <person name="Byrne K.P."/>
            <person name="Wolfe K.H."/>
        </authorList>
    </citation>
    <scope>NUCLEOTIDE SEQUENCE [LARGE SCALE GENOMIC DNA]</scope>
    <source>
        <strain evidence="21">ATCC 34711 / CBS 6284 / DSM 70876 / NBRC 10599 / NRRL Y-10934 / UCD 77-7</strain>
    </source>
</reference>
<evidence type="ECO:0000313" key="21">
    <source>
        <dbReference type="Proteomes" id="UP000002866"/>
    </source>
</evidence>
<keyword evidence="7" id="KW-1003">Cell membrane</keyword>
<dbReference type="Proteomes" id="UP000002866">
    <property type="component" value="Chromosome 10"/>
</dbReference>
<keyword evidence="21" id="KW-1185">Reference proteome</keyword>
<evidence type="ECO:0000256" key="5">
    <source>
        <dbReference type="ARBA" id="ARBA00015110"/>
    </source>
</evidence>
<dbReference type="Gene3D" id="1.10.238.10">
    <property type="entry name" value="EF-hand"/>
    <property type="match status" value="2"/>
</dbReference>
<keyword evidence="14" id="KW-0472">Membrane</keyword>
<evidence type="ECO:0000259" key="19">
    <source>
        <dbReference type="PROSITE" id="PS50222"/>
    </source>
</evidence>
<feature type="compositionally biased region" description="Low complexity" evidence="17">
    <location>
        <begin position="114"/>
        <end position="162"/>
    </location>
</feature>
<feature type="compositionally biased region" description="Polar residues" evidence="17">
    <location>
        <begin position="1238"/>
        <end position="1247"/>
    </location>
</feature>
<keyword evidence="16" id="KW-0206">Cytoskeleton</keyword>
<feature type="domain" description="EH" evidence="18">
    <location>
        <begin position="262"/>
        <end position="340"/>
    </location>
</feature>
<name>I2H9X9_HENB6</name>
<keyword evidence="12" id="KW-0106">Calcium</keyword>
<feature type="compositionally biased region" description="Low complexity" evidence="17">
    <location>
        <begin position="1254"/>
        <end position="1284"/>
    </location>
</feature>
<evidence type="ECO:0000256" key="17">
    <source>
        <dbReference type="SAM" id="MobiDB-lite"/>
    </source>
</evidence>
<dbReference type="InterPro" id="IPR002048">
    <property type="entry name" value="EF_hand_dom"/>
</dbReference>
<dbReference type="PANTHER" id="PTHR11216">
    <property type="entry name" value="EH DOMAIN"/>
    <property type="match status" value="1"/>
</dbReference>
<dbReference type="PROSITE" id="PS50222">
    <property type="entry name" value="EF_HAND_2"/>
    <property type="match status" value="2"/>
</dbReference>
<dbReference type="FunFam" id="1.10.238.10:FF:000349">
    <property type="entry name" value="Actin cytoskeleton-regulatory complex protein PAN1"/>
    <property type="match status" value="1"/>
</dbReference>
<evidence type="ECO:0000256" key="7">
    <source>
        <dbReference type="ARBA" id="ARBA00022475"/>
    </source>
</evidence>
<dbReference type="InterPro" id="IPR000261">
    <property type="entry name" value="EH_dom"/>
</dbReference>
<feature type="compositionally biased region" description="Polar residues" evidence="17">
    <location>
        <begin position="774"/>
        <end position="786"/>
    </location>
</feature>
<dbReference type="GO" id="GO:0010008">
    <property type="term" value="C:endosome membrane"/>
    <property type="evidence" value="ECO:0007669"/>
    <property type="project" value="UniProtKB-SubCell"/>
</dbReference>
<feature type="compositionally biased region" description="Low complexity" evidence="17">
    <location>
        <begin position="824"/>
        <end position="852"/>
    </location>
</feature>
<dbReference type="EMBL" id="HE806325">
    <property type="protein sequence ID" value="CCH63181.1"/>
    <property type="molecule type" value="Genomic_DNA"/>
</dbReference>
<accession>I2H9X9</accession>
<feature type="domain" description="EF-hand" evidence="19">
    <location>
        <begin position="692"/>
        <end position="727"/>
    </location>
</feature>
<keyword evidence="9" id="KW-0254">Endocytosis</keyword>
<feature type="region of interest" description="Disordered" evidence="17">
    <location>
        <begin position="774"/>
        <end position="877"/>
    </location>
</feature>
<dbReference type="InterPro" id="IPR011992">
    <property type="entry name" value="EF-hand-dom_pair"/>
</dbReference>
<dbReference type="GO" id="GO:0005509">
    <property type="term" value="F:calcium ion binding"/>
    <property type="evidence" value="ECO:0007669"/>
    <property type="project" value="InterPro"/>
</dbReference>
<feature type="compositionally biased region" description="Basic and acidic residues" evidence="17">
    <location>
        <begin position="1291"/>
        <end position="1300"/>
    </location>
</feature>
<evidence type="ECO:0000256" key="14">
    <source>
        <dbReference type="ARBA" id="ARBA00023136"/>
    </source>
</evidence>
<keyword evidence="11" id="KW-0967">Endosome</keyword>
<evidence type="ECO:0000256" key="15">
    <source>
        <dbReference type="ARBA" id="ARBA00023203"/>
    </source>
</evidence>
<keyword evidence="13" id="KW-0175">Coiled coil</keyword>
<protein>
    <recommendedName>
        <fullName evidence="5">Actin cytoskeleton-regulatory complex protein PAN1</fullName>
    </recommendedName>
    <alternativeName>
        <fullName evidence="6">Actin cytoskeleton-regulatory complex protein pan1</fullName>
    </alternativeName>
</protein>
<organism evidence="20 21">
    <name type="scientific">Henningerozyma blattae (strain ATCC 34711 / CBS 6284 / DSM 70876 / NBRC 10599 / NRRL Y-10934 / UCD 77-7)</name>
    <name type="common">Yeast</name>
    <name type="synonym">Tetrapisispora blattae</name>
    <dbReference type="NCBI Taxonomy" id="1071380"/>
    <lineage>
        <taxon>Eukaryota</taxon>
        <taxon>Fungi</taxon>
        <taxon>Dikarya</taxon>
        <taxon>Ascomycota</taxon>
        <taxon>Saccharomycotina</taxon>
        <taxon>Saccharomycetes</taxon>
        <taxon>Saccharomycetales</taxon>
        <taxon>Saccharomycetaceae</taxon>
        <taxon>Henningerozyma</taxon>
    </lineage>
</organism>
<feature type="compositionally biased region" description="Pro residues" evidence="17">
    <location>
        <begin position="1469"/>
        <end position="1478"/>
    </location>
</feature>
<evidence type="ECO:0000256" key="3">
    <source>
        <dbReference type="ARBA" id="ARBA00004413"/>
    </source>
</evidence>
<feature type="domain" description="EF-hand" evidence="19">
    <location>
        <begin position="295"/>
        <end position="330"/>
    </location>
</feature>
<feature type="compositionally biased region" description="Pro residues" evidence="17">
    <location>
        <begin position="812"/>
        <end position="823"/>
    </location>
</feature>
<feature type="compositionally biased region" description="Polar residues" evidence="17">
    <location>
        <begin position="103"/>
        <end position="113"/>
    </location>
</feature>